<feature type="compositionally biased region" description="Polar residues" evidence="1">
    <location>
        <begin position="739"/>
        <end position="749"/>
    </location>
</feature>
<feature type="compositionally biased region" description="Acidic residues" evidence="1">
    <location>
        <begin position="201"/>
        <end position="213"/>
    </location>
</feature>
<feature type="region of interest" description="Disordered" evidence="1">
    <location>
        <begin position="17"/>
        <end position="71"/>
    </location>
</feature>
<evidence type="ECO:0000259" key="2">
    <source>
        <dbReference type="SMART" id="SM01327"/>
    </source>
</evidence>
<dbReference type="STRING" id="98765.A0A2R6NTC4"/>
<sequence>MQPSELEIQREVETLRDIRRRSTAQGGILDPDLPAVSGDSSSSTGYWDDSSSSSHGDESENGSESGDDPFHLFWVPARLHPEIAPAEFRAFLKEHARGPADGAALGRSSSLGSSALGRKKSMLSRQYDPSDKDSAEDEKVMPVRRNRASVFTNPGPQLTISDLQKLEELAEEASESHDPTRLRSVLRRSLSLNVAPSVIDQMDDMPDLGDDADSPIIVPRPGQILRRAARTKIRKPGTGEGPHRFTTTRSRRGSATRSATTGGESRTSSDFSSSDHGDEPMRRKRADSDIPELSISLRPESYSEEVSIYDAYTREDSEESEQHAASTTEYPSVSPPPPLVPDAQEESSPVALVLHHPQPQRVLSPPSSEESLTSPTLKVVSPPPVVEASQARPPLVQTPSLYQPPSLSPSPSPSDHRKEKDKKGLFGKWGGDKGSKKVNKDHKDQHHNQREKEKEKEREKEKEKEKEKESGFFGSLFGGKKKQDEPSAPPTGGIGNSGRETAAALLGTSKSAKAYAPSPSPQPIQGYARYPIHVERAIYRLSHIKLANPRRPLYEQVLISNLMFWYLGVINKTQAQPQPVAAATSGNGNADKETEQAEQKEREEREKAEMERVEKEKEREKAEQKRRGSMTKNPTPGTPGARKAEMPVRGPQYDMQHRAMEQEYNYQAGNSMGRTSSAPPTAMNYQQQPSTRTSGGAPAPYPSVQLVQPQPQIANNRYYTPPAPQLPPGAMPPLAVEQTWMNTSQTPPMSRNHTSPSPPRSTSPQSHNASDPRRARSPPAGQRYTPAQEKQPWSGPGRSPGRSLSATAMAPIPQNVQLNGKLRKGSSAHAVMPHQRASEEEDVPLAVYQPRRK</sequence>
<feature type="compositionally biased region" description="Basic and acidic residues" evidence="1">
    <location>
        <begin position="414"/>
        <end position="435"/>
    </location>
</feature>
<evidence type="ECO:0000256" key="1">
    <source>
        <dbReference type="SAM" id="MobiDB-lite"/>
    </source>
</evidence>
<dbReference type="GO" id="GO:0030010">
    <property type="term" value="P:establishment of cell polarity"/>
    <property type="evidence" value="ECO:0007669"/>
    <property type="project" value="TreeGrafter"/>
</dbReference>
<evidence type="ECO:0000313" key="3">
    <source>
        <dbReference type="EMBL" id="PSR76312.1"/>
    </source>
</evidence>
<dbReference type="InterPro" id="IPR013941">
    <property type="entry name" value="ZDS1_C"/>
</dbReference>
<organism evidence="3 4">
    <name type="scientific">Hermanssonia centrifuga</name>
    <dbReference type="NCBI Taxonomy" id="98765"/>
    <lineage>
        <taxon>Eukaryota</taxon>
        <taxon>Fungi</taxon>
        <taxon>Dikarya</taxon>
        <taxon>Basidiomycota</taxon>
        <taxon>Agaricomycotina</taxon>
        <taxon>Agaricomycetes</taxon>
        <taxon>Polyporales</taxon>
        <taxon>Meruliaceae</taxon>
        <taxon>Hermanssonia</taxon>
    </lineage>
</organism>
<dbReference type="Pfam" id="PF08632">
    <property type="entry name" value="Zds_C"/>
    <property type="match status" value="1"/>
</dbReference>
<feature type="compositionally biased region" description="Basic and acidic residues" evidence="1">
    <location>
        <begin position="128"/>
        <end position="141"/>
    </location>
</feature>
<dbReference type="GO" id="GO:0010971">
    <property type="term" value="P:positive regulation of G2/M transition of mitotic cell cycle"/>
    <property type="evidence" value="ECO:0007669"/>
    <property type="project" value="TreeGrafter"/>
</dbReference>
<feature type="region of interest" description="Disordered" evidence="1">
    <location>
        <begin position="578"/>
        <end position="648"/>
    </location>
</feature>
<proteinExistence type="predicted"/>
<feature type="compositionally biased region" description="Low complexity" evidence="1">
    <location>
        <begin position="102"/>
        <end position="116"/>
    </location>
</feature>
<feature type="compositionally biased region" description="Low complexity" evidence="1">
    <location>
        <begin position="363"/>
        <end position="377"/>
    </location>
</feature>
<dbReference type="Proteomes" id="UP000186601">
    <property type="component" value="Unassembled WGS sequence"/>
</dbReference>
<evidence type="ECO:0000313" key="4">
    <source>
        <dbReference type="Proteomes" id="UP000186601"/>
    </source>
</evidence>
<feature type="region of interest" description="Disordered" evidence="1">
    <location>
        <begin position="669"/>
        <end position="853"/>
    </location>
</feature>
<feature type="region of interest" description="Disordered" evidence="1">
    <location>
        <begin position="200"/>
        <end position="525"/>
    </location>
</feature>
<feature type="compositionally biased region" description="Low complexity" evidence="1">
    <location>
        <begin position="794"/>
        <end position="803"/>
    </location>
</feature>
<gene>
    <name evidence="3" type="ORF">PHLCEN_2v8544</name>
</gene>
<feature type="compositionally biased region" description="Low complexity" evidence="1">
    <location>
        <begin position="255"/>
        <end position="272"/>
    </location>
</feature>
<feature type="compositionally biased region" description="Polar residues" evidence="1">
    <location>
        <begin position="705"/>
        <end position="718"/>
    </location>
</feature>
<protein>
    <recommendedName>
        <fullName evidence="2">Protein Zds1 C-terminal domain-containing protein</fullName>
    </recommendedName>
</protein>
<dbReference type="PANTHER" id="PTHR28089">
    <property type="entry name" value="PROTEIN ZDS1-RELATED"/>
    <property type="match status" value="1"/>
</dbReference>
<dbReference type="PANTHER" id="PTHR28089:SF1">
    <property type="entry name" value="PROTEIN ZDS1-RELATED"/>
    <property type="match status" value="1"/>
</dbReference>
<accession>A0A2R6NTC4</accession>
<name>A0A2R6NTC4_9APHY</name>
<dbReference type="SMART" id="SM01327">
    <property type="entry name" value="Zds_C"/>
    <property type="match status" value="1"/>
</dbReference>
<feature type="compositionally biased region" description="Basic and acidic residues" evidence="1">
    <location>
        <begin position="441"/>
        <end position="470"/>
    </location>
</feature>
<dbReference type="OrthoDB" id="5589766at2759"/>
<feature type="domain" description="Protein Zds1 C-terminal" evidence="2">
    <location>
        <begin position="519"/>
        <end position="571"/>
    </location>
</feature>
<feature type="region of interest" description="Disordered" evidence="1">
    <location>
        <begin position="99"/>
        <end position="158"/>
    </location>
</feature>
<keyword evidence="4" id="KW-1185">Reference proteome</keyword>
<dbReference type="InterPro" id="IPR040206">
    <property type="entry name" value="Zds1/2"/>
</dbReference>
<feature type="compositionally biased region" description="Pro residues" evidence="1">
    <location>
        <begin position="721"/>
        <end position="731"/>
    </location>
</feature>
<feature type="compositionally biased region" description="Polar residues" evidence="1">
    <location>
        <begin position="669"/>
        <end position="694"/>
    </location>
</feature>
<feature type="compositionally biased region" description="Low complexity" evidence="1">
    <location>
        <begin position="37"/>
        <end position="54"/>
    </location>
</feature>
<dbReference type="GO" id="GO:0005737">
    <property type="term" value="C:cytoplasm"/>
    <property type="evidence" value="ECO:0007669"/>
    <property type="project" value="TreeGrafter"/>
</dbReference>
<reference evidence="3 4" key="1">
    <citation type="submission" date="2018-02" db="EMBL/GenBank/DDBJ databases">
        <title>Genome sequence of the basidiomycete white-rot fungus Phlebia centrifuga.</title>
        <authorList>
            <person name="Granchi Z."/>
            <person name="Peng M."/>
            <person name="de Vries R.P."/>
            <person name="Hilden K."/>
            <person name="Makela M.R."/>
            <person name="Grigoriev I."/>
            <person name="Riley R."/>
        </authorList>
    </citation>
    <scope>NUCLEOTIDE SEQUENCE [LARGE SCALE GENOMIC DNA]</scope>
    <source>
        <strain evidence="3 4">FBCC195</strain>
    </source>
</reference>
<dbReference type="EMBL" id="MLYV02000850">
    <property type="protein sequence ID" value="PSR76312.1"/>
    <property type="molecule type" value="Genomic_DNA"/>
</dbReference>
<comment type="caution">
    <text evidence="3">The sequence shown here is derived from an EMBL/GenBank/DDBJ whole genome shotgun (WGS) entry which is preliminary data.</text>
</comment>
<feature type="compositionally biased region" description="Basic and acidic residues" evidence="1">
    <location>
        <begin position="590"/>
        <end position="626"/>
    </location>
</feature>
<feature type="compositionally biased region" description="Polar residues" evidence="1">
    <location>
        <begin position="149"/>
        <end position="158"/>
    </location>
</feature>
<dbReference type="AlphaFoldDB" id="A0A2R6NTC4"/>